<name>A0A9W8BCB2_9FUNG</name>
<gene>
    <name evidence="8" type="ORF">H4R26_002789</name>
</gene>
<dbReference type="GO" id="GO:0003677">
    <property type="term" value="F:DNA binding"/>
    <property type="evidence" value="ECO:0007669"/>
    <property type="project" value="InterPro"/>
</dbReference>
<dbReference type="PANTHER" id="PTHR47338">
    <property type="entry name" value="ZN(II)2CYS6 TRANSCRIPTION FACTOR (EUROFUNG)-RELATED"/>
    <property type="match status" value="1"/>
</dbReference>
<feature type="compositionally biased region" description="Acidic residues" evidence="6">
    <location>
        <begin position="761"/>
        <end position="775"/>
    </location>
</feature>
<feature type="region of interest" description="Disordered" evidence="6">
    <location>
        <begin position="709"/>
        <end position="745"/>
    </location>
</feature>
<dbReference type="InterPro" id="IPR007219">
    <property type="entry name" value="XnlR_reg_dom"/>
</dbReference>
<organism evidence="8 9">
    <name type="scientific">Coemansia thaxteri</name>
    <dbReference type="NCBI Taxonomy" id="2663907"/>
    <lineage>
        <taxon>Eukaryota</taxon>
        <taxon>Fungi</taxon>
        <taxon>Fungi incertae sedis</taxon>
        <taxon>Zoopagomycota</taxon>
        <taxon>Kickxellomycotina</taxon>
        <taxon>Kickxellomycetes</taxon>
        <taxon>Kickxellales</taxon>
        <taxon>Kickxellaceae</taxon>
        <taxon>Coemansia</taxon>
    </lineage>
</organism>
<evidence type="ECO:0000256" key="2">
    <source>
        <dbReference type="ARBA" id="ARBA00022723"/>
    </source>
</evidence>
<feature type="region of interest" description="Disordered" evidence="6">
    <location>
        <begin position="59"/>
        <end position="99"/>
    </location>
</feature>
<sequence>MDKEGMSPQSATSNSNDDDDNSSSNNSTKACWGRHWHTHALSAARRLCTSTLCRTRSALSPETVSAEALAGESSRGTKRHCAGSNSSSSSDDVTEPTASSSTLAMLAGISCQQREAGEISAAIARQKSPQPAAAGADGDDAGVRKKRAHVSKCSLQAYALHNKPTVETLADVVVPLVFDSVTSLPPKDVVDELMGHTEHEFNIVSKILQPRALSTDYARGRLSTFLLLALMANNAMFSAHPAVAAAGGAVAASRQLIDRAKAFVPDALEAPTVGNCQALLLLSVAYMHQGALDVSSQYSSLALRTLHQLGVYKIDDNAWSDEGGWITESWLEREEIRRVIWGSFTVDTFLALMLHSPPHIVVDLSGVNRPCAQSVWYVGNSEGLEALAMPAGQWNASQPGDSEYLATLKQLKLGGVPWRINGTSIQLNFSVLGNAILRGISDPQTPQPALDALVANALRALRDWMASIPAMPLTPTLDEIHHTLMITSAAMCLKSVVTPYLITRSRQDSNKADGGNSETGNSLLGLDRSSTDHLLVDYLANASQVFRYTRLTADLMANKAVPPMFIAYSTMIIGGIFAACAHSAPTSSLRCRFARCAALLRRMCQSCAQKSLLFETASTEIARVMDMVRFLPRRLDETQLARIRDLLVPRSVEAAVGKRFSTFIGPIRHIVRMPTTAADNAPALASSSSGGIPLTSNLCAIFGNPSKFFAQQKPPQHQHNHQQQPSSLSSPRYRRSHSSHSSHKLHSFYNAAAADTIDETATDIDDDDDNDDNDDGLGAVEPKDMPDYKLTFTAISSLLMALAAATKDESFFDFMLEHLEDEDKRDDKDVATTMQQLTPLPSFTYQSPMSLSSSPPPPQKSNLVDLLN</sequence>
<keyword evidence="4" id="KW-0804">Transcription</keyword>
<dbReference type="AlphaFoldDB" id="A0A9W8BCB2"/>
<evidence type="ECO:0000313" key="8">
    <source>
        <dbReference type="EMBL" id="KAJ2003931.1"/>
    </source>
</evidence>
<evidence type="ECO:0000259" key="7">
    <source>
        <dbReference type="Pfam" id="PF04082"/>
    </source>
</evidence>
<dbReference type="Proteomes" id="UP001150907">
    <property type="component" value="Unassembled WGS sequence"/>
</dbReference>
<comment type="caution">
    <text evidence="8">The sequence shown here is derived from an EMBL/GenBank/DDBJ whole genome shotgun (WGS) entry which is preliminary data.</text>
</comment>
<feature type="region of interest" description="Disordered" evidence="6">
    <location>
        <begin position="838"/>
        <end position="868"/>
    </location>
</feature>
<protein>
    <recommendedName>
        <fullName evidence="7">Xylanolytic transcriptional activator regulatory domain-containing protein</fullName>
    </recommendedName>
</protein>
<feature type="region of interest" description="Disordered" evidence="6">
    <location>
        <begin position="124"/>
        <end position="145"/>
    </location>
</feature>
<keyword evidence="2" id="KW-0479">Metal-binding</keyword>
<accession>A0A9W8BCB2</accession>
<dbReference type="CDD" id="cd12148">
    <property type="entry name" value="fungal_TF_MHR"/>
    <property type="match status" value="1"/>
</dbReference>
<dbReference type="GO" id="GO:0008270">
    <property type="term" value="F:zinc ion binding"/>
    <property type="evidence" value="ECO:0007669"/>
    <property type="project" value="InterPro"/>
</dbReference>
<dbReference type="GO" id="GO:0006351">
    <property type="term" value="P:DNA-templated transcription"/>
    <property type="evidence" value="ECO:0007669"/>
    <property type="project" value="InterPro"/>
</dbReference>
<proteinExistence type="predicted"/>
<feature type="region of interest" description="Disordered" evidence="6">
    <location>
        <begin position="1"/>
        <end position="30"/>
    </location>
</feature>
<comment type="subcellular location">
    <subcellularLocation>
        <location evidence="1">Nucleus</location>
    </subcellularLocation>
</comment>
<feature type="region of interest" description="Disordered" evidence="6">
    <location>
        <begin position="761"/>
        <end position="783"/>
    </location>
</feature>
<dbReference type="InterPro" id="IPR050815">
    <property type="entry name" value="TF_fung"/>
</dbReference>
<evidence type="ECO:0000256" key="3">
    <source>
        <dbReference type="ARBA" id="ARBA00023015"/>
    </source>
</evidence>
<dbReference type="OrthoDB" id="3862662at2759"/>
<feature type="compositionally biased region" description="Basic residues" evidence="6">
    <location>
        <begin position="732"/>
        <end position="745"/>
    </location>
</feature>
<dbReference type="GO" id="GO:0005634">
    <property type="term" value="C:nucleus"/>
    <property type="evidence" value="ECO:0007669"/>
    <property type="project" value="UniProtKB-SubCell"/>
</dbReference>
<dbReference type="EMBL" id="JANBQF010000186">
    <property type="protein sequence ID" value="KAJ2003931.1"/>
    <property type="molecule type" value="Genomic_DNA"/>
</dbReference>
<evidence type="ECO:0000313" key="9">
    <source>
        <dbReference type="Proteomes" id="UP001150907"/>
    </source>
</evidence>
<reference evidence="8" key="1">
    <citation type="submission" date="2022-07" db="EMBL/GenBank/DDBJ databases">
        <title>Phylogenomic reconstructions and comparative analyses of Kickxellomycotina fungi.</title>
        <authorList>
            <person name="Reynolds N.K."/>
            <person name="Stajich J.E."/>
            <person name="Barry K."/>
            <person name="Grigoriev I.V."/>
            <person name="Crous P."/>
            <person name="Smith M.E."/>
        </authorList>
    </citation>
    <scope>NUCLEOTIDE SEQUENCE</scope>
    <source>
        <strain evidence="8">IMI 214461</strain>
    </source>
</reference>
<feature type="compositionally biased region" description="Low complexity" evidence="6">
    <location>
        <begin position="711"/>
        <end position="731"/>
    </location>
</feature>
<dbReference type="PANTHER" id="PTHR47338:SF5">
    <property type="entry name" value="ZN(II)2CYS6 TRANSCRIPTION FACTOR (EUROFUNG)"/>
    <property type="match status" value="1"/>
</dbReference>
<evidence type="ECO:0000256" key="6">
    <source>
        <dbReference type="SAM" id="MobiDB-lite"/>
    </source>
</evidence>
<evidence type="ECO:0000256" key="1">
    <source>
        <dbReference type="ARBA" id="ARBA00004123"/>
    </source>
</evidence>
<feature type="domain" description="Xylanolytic transcriptional activator regulatory" evidence="7">
    <location>
        <begin position="206"/>
        <end position="381"/>
    </location>
</feature>
<keyword evidence="3" id="KW-0805">Transcription regulation</keyword>
<dbReference type="GO" id="GO:0000981">
    <property type="term" value="F:DNA-binding transcription factor activity, RNA polymerase II-specific"/>
    <property type="evidence" value="ECO:0007669"/>
    <property type="project" value="InterPro"/>
</dbReference>
<keyword evidence="5" id="KW-0539">Nucleus</keyword>
<dbReference type="Pfam" id="PF04082">
    <property type="entry name" value="Fungal_trans"/>
    <property type="match status" value="1"/>
</dbReference>
<evidence type="ECO:0000256" key="4">
    <source>
        <dbReference type="ARBA" id="ARBA00023163"/>
    </source>
</evidence>
<keyword evidence="9" id="KW-1185">Reference proteome</keyword>
<evidence type="ECO:0000256" key="5">
    <source>
        <dbReference type="ARBA" id="ARBA00023242"/>
    </source>
</evidence>